<dbReference type="PRINTS" id="PR00411">
    <property type="entry name" value="PNDRDTASEI"/>
</dbReference>
<protein>
    <submittedName>
        <fullName evidence="2">SidA/IucD/PvdA family monooxygenase</fullName>
    </submittedName>
</protein>
<evidence type="ECO:0000256" key="1">
    <source>
        <dbReference type="ARBA" id="ARBA00023002"/>
    </source>
</evidence>
<sequence>MARVDGVSAAGRDRALGVVASVAMAEAIVCGAGAAGLAAAATLGAAGVQAVVLERSDRVGASWRSRYDGLRLNTPAWMSTLPGYRARHRKYGEYPSRDNWVRYLEDYTQYHRLDVRFGVDVQKLSATRRGWQVETDGEAFEAAHVIVATGHERNPYIPDWPGRESYDGKLIHSSAYRNPGPYRGRDVLVVGPNVTGSELANQLAKGGAERVRVACRTPPNVVARKFLGVNVNLPGLVLNRLPSRVGDEVGWLMQRILFGRLDQYGIPRSPMGVATTMVRRRQSPAYDDGFIDELRAGRIEIVAAVTGFDRSEVILAGGGRIRPDVVIAATGYRRGLQDLVGHLGVLDADGCPMVSGGRDHPRSPGLFFIGYRIDLSGQLRLMRIDAKAIAATISRGGGSGNS</sequence>
<dbReference type="Proteomes" id="UP000682202">
    <property type="component" value="Chromosome"/>
</dbReference>
<dbReference type="InterPro" id="IPR036188">
    <property type="entry name" value="FAD/NAD-bd_sf"/>
</dbReference>
<dbReference type="GO" id="GO:0050660">
    <property type="term" value="F:flavin adenine dinucleotide binding"/>
    <property type="evidence" value="ECO:0007669"/>
    <property type="project" value="TreeGrafter"/>
</dbReference>
<keyword evidence="2" id="KW-0503">Monooxygenase</keyword>
<name>A0A975JUW2_9MYCO</name>
<organism evidence="2 3">
    <name type="scientific">Mycobacterium spongiae</name>
    <dbReference type="NCBI Taxonomy" id="886343"/>
    <lineage>
        <taxon>Bacteria</taxon>
        <taxon>Bacillati</taxon>
        <taxon>Actinomycetota</taxon>
        <taxon>Actinomycetes</taxon>
        <taxon>Mycobacteriales</taxon>
        <taxon>Mycobacteriaceae</taxon>
        <taxon>Mycobacterium</taxon>
    </lineage>
</organism>
<dbReference type="InterPro" id="IPR050982">
    <property type="entry name" value="Auxin_biosynth/cation_transpt"/>
</dbReference>
<gene>
    <name evidence="2" type="ORF">F6B93_00810</name>
</gene>
<evidence type="ECO:0000313" key="3">
    <source>
        <dbReference type="Proteomes" id="UP000682202"/>
    </source>
</evidence>
<keyword evidence="1" id="KW-0560">Oxidoreductase</keyword>
<dbReference type="GO" id="GO:0005829">
    <property type="term" value="C:cytosol"/>
    <property type="evidence" value="ECO:0007669"/>
    <property type="project" value="TreeGrafter"/>
</dbReference>
<dbReference type="KEGG" id="mspg:F6B93_00810"/>
<keyword evidence="3" id="KW-1185">Reference proteome</keyword>
<dbReference type="EMBL" id="CP046600">
    <property type="protein sequence ID" value="QUR65808.1"/>
    <property type="molecule type" value="Genomic_DNA"/>
</dbReference>
<dbReference type="AlphaFoldDB" id="A0A975JUW2"/>
<dbReference type="PANTHER" id="PTHR43539:SF78">
    <property type="entry name" value="FLAVIN-CONTAINING MONOOXYGENASE"/>
    <property type="match status" value="1"/>
</dbReference>
<proteinExistence type="predicted"/>
<accession>A0A975JUW2</accession>
<dbReference type="Gene3D" id="3.50.50.60">
    <property type="entry name" value="FAD/NAD(P)-binding domain"/>
    <property type="match status" value="1"/>
</dbReference>
<dbReference type="GO" id="GO:0004497">
    <property type="term" value="F:monooxygenase activity"/>
    <property type="evidence" value="ECO:0007669"/>
    <property type="project" value="UniProtKB-KW"/>
</dbReference>
<dbReference type="Pfam" id="PF13738">
    <property type="entry name" value="Pyr_redox_3"/>
    <property type="match status" value="1"/>
</dbReference>
<evidence type="ECO:0000313" key="2">
    <source>
        <dbReference type="EMBL" id="QUR65808.1"/>
    </source>
</evidence>
<dbReference type="PANTHER" id="PTHR43539">
    <property type="entry name" value="FLAVIN-BINDING MONOOXYGENASE-LIKE PROTEIN (AFU_ORTHOLOGUE AFUA_4G09220)"/>
    <property type="match status" value="1"/>
</dbReference>
<dbReference type="SUPFAM" id="SSF51905">
    <property type="entry name" value="FAD/NAD(P)-binding domain"/>
    <property type="match status" value="2"/>
</dbReference>
<reference evidence="2" key="1">
    <citation type="submission" date="2019-12" db="EMBL/GenBank/DDBJ databases">
        <title>Mycobacterium spongiae sp. nov.</title>
        <authorList>
            <person name="Stinear T."/>
        </authorList>
    </citation>
    <scope>NUCLEOTIDE SEQUENCE</scope>
    <source>
        <strain evidence="2">FSD4b-SM</strain>
    </source>
</reference>